<dbReference type="PANTHER" id="PTHR42718:SF49">
    <property type="entry name" value="EXPORT PROTEIN"/>
    <property type="match status" value="1"/>
</dbReference>
<evidence type="ECO:0000313" key="8">
    <source>
        <dbReference type="Proteomes" id="UP001597368"/>
    </source>
</evidence>
<feature type="transmembrane region" description="Helical" evidence="5">
    <location>
        <begin position="199"/>
        <end position="218"/>
    </location>
</feature>
<dbReference type="Pfam" id="PF07690">
    <property type="entry name" value="MFS_1"/>
    <property type="match status" value="1"/>
</dbReference>
<dbReference type="Gene3D" id="1.20.1720.10">
    <property type="entry name" value="Multidrug resistance protein D"/>
    <property type="match status" value="1"/>
</dbReference>
<dbReference type="InterPro" id="IPR011701">
    <property type="entry name" value="MFS"/>
</dbReference>
<dbReference type="SUPFAM" id="SSF103473">
    <property type="entry name" value="MFS general substrate transporter"/>
    <property type="match status" value="1"/>
</dbReference>
<evidence type="ECO:0000256" key="1">
    <source>
        <dbReference type="ARBA" id="ARBA00004651"/>
    </source>
</evidence>
<feature type="transmembrane region" description="Helical" evidence="5">
    <location>
        <begin position="108"/>
        <end position="126"/>
    </location>
</feature>
<feature type="transmembrane region" description="Helical" evidence="5">
    <location>
        <begin position="302"/>
        <end position="324"/>
    </location>
</feature>
<evidence type="ECO:0000256" key="5">
    <source>
        <dbReference type="SAM" id="Phobius"/>
    </source>
</evidence>
<feature type="transmembrane region" description="Helical" evidence="5">
    <location>
        <begin position="398"/>
        <end position="418"/>
    </location>
</feature>
<feature type="transmembrane region" description="Helical" evidence="5">
    <location>
        <begin position="355"/>
        <end position="377"/>
    </location>
</feature>
<feature type="transmembrane region" description="Helical" evidence="5">
    <location>
        <begin position="446"/>
        <end position="466"/>
    </location>
</feature>
<proteinExistence type="predicted"/>
<dbReference type="RefSeq" id="WP_379573597.1">
    <property type="nucleotide sequence ID" value="NZ_JBHUFV010000033.1"/>
</dbReference>
<dbReference type="Proteomes" id="UP001597368">
    <property type="component" value="Unassembled WGS sequence"/>
</dbReference>
<evidence type="ECO:0000256" key="2">
    <source>
        <dbReference type="ARBA" id="ARBA00022692"/>
    </source>
</evidence>
<comment type="caution">
    <text evidence="7">The sequence shown here is derived from an EMBL/GenBank/DDBJ whole genome shotgun (WGS) entry which is preliminary data.</text>
</comment>
<dbReference type="Gene3D" id="1.20.1250.20">
    <property type="entry name" value="MFS general substrate transporter like domains"/>
    <property type="match status" value="1"/>
</dbReference>
<evidence type="ECO:0000259" key="6">
    <source>
        <dbReference type="PROSITE" id="PS50850"/>
    </source>
</evidence>
<feature type="transmembrane region" description="Helical" evidence="5">
    <location>
        <begin position="167"/>
        <end position="187"/>
    </location>
</feature>
<feature type="transmembrane region" description="Helical" evidence="5">
    <location>
        <begin position="50"/>
        <end position="71"/>
    </location>
</feature>
<name>A0ABW4SVA8_9ACTN</name>
<feature type="transmembrane region" description="Helical" evidence="5">
    <location>
        <begin position="138"/>
        <end position="161"/>
    </location>
</feature>
<feature type="transmembrane region" description="Helical" evidence="5">
    <location>
        <begin position="78"/>
        <end position="96"/>
    </location>
</feature>
<feature type="transmembrane region" description="Helical" evidence="5">
    <location>
        <begin position="224"/>
        <end position="244"/>
    </location>
</feature>
<protein>
    <submittedName>
        <fullName evidence="7">MFS transporter</fullName>
    </submittedName>
</protein>
<dbReference type="EMBL" id="JBHUFV010000033">
    <property type="protein sequence ID" value="MFD1933558.1"/>
    <property type="molecule type" value="Genomic_DNA"/>
</dbReference>
<keyword evidence="8" id="KW-1185">Reference proteome</keyword>
<evidence type="ECO:0000313" key="7">
    <source>
        <dbReference type="EMBL" id="MFD1933558.1"/>
    </source>
</evidence>
<feature type="transmembrane region" description="Helical" evidence="5">
    <location>
        <begin position="265"/>
        <end position="290"/>
    </location>
</feature>
<reference evidence="8" key="1">
    <citation type="journal article" date="2019" name="Int. J. Syst. Evol. Microbiol.">
        <title>The Global Catalogue of Microorganisms (GCM) 10K type strain sequencing project: providing services to taxonomists for standard genome sequencing and annotation.</title>
        <authorList>
            <consortium name="The Broad Institute Genomics Platform"/>
            <consortium name="The Broad Institute Genome Sequencing Center for Infectious Disease"/>
            <person name="Wu L."/>
            <person name="Ma J."/>
        </authorList>
    </citation>
    <scope>NUCLEOTIDE SEQUENCE [LARGE SCALE GENOMIC DNA]</scope>
    <source>
        <strain evidence="8">ICMP 6774ER</strain>
    </source>
</reference>
<dbReference type="CDD" id="cd17321">
    <property type="entry name" value="MFS_MMR_MDR_like"/>
    <property type="match status" value="1"/>
</dbReference>
<comment type="subcellular location">
    <subcellularLocation>
        <location evidence="1">Cell membrane</location>
        <topology evidence="1">Multi-pass membrane protein</topology>
    </subcellularLocation>
</comment>
<organism evidence="7 8">
    <name type="scientific">Nonomuraea mangrovi</name>
    <dbReference type="NCBI Taxonomy" id="2316207"/>
    <lineage>
        <taxon>Bacteria</taxon>
        <taxon>Bacillati</taxon>
        <taxon>Actinomycetota</taxon>
        <taxon>Actinomycetes</taxon>
        <taxon>Streptosporangiales</taxon>
        <taxon>Streptosporangiaceae</taxon>
        <taxon>Nonomuraea</taxon>
    </lineage>
</organism>
<keyword evidence="3 5" id="KW-1133">Transmembrane helix</keyword>
<dbReference type="PRINTS" id="PR01036">
    <property type="entry name" value="TCRTETB"/>
</dbReference>
<dbReference type="PROSITE" id="PS50850">
    <property type="entry name" value="MFS"/>
    <property type="match status" value="1"/>
</dbReference>
<keyword evidence="4 5" id="KW-0472">Membrane</keyword>
<evidence type="ECO:0000256" key="4">
    <source>
        <dbReference type="ARBA" id="ARBA00023136"/>
    </source>
</evidence>
<keyword evidence="2 5" id="KW-0812">Transmembrane</keyword>
<feature type="transmembrane region" description="Helical" evidence="5">
    <location>
        <begin position="331"/>
        <end position="349"/>
    </location>
</feature>
<dbReference type="InterPro" id="IPR036259">
    <property type="entry name" value="MFS_trans_sf"/>
</dbReference>
<sequence>MAIRTRTPNPALTMTVVLLGFLVVPMSISGAAVALPGIGADLHAAGAPLQWVMNAYNLTFASFTLVAGSLADLFGRRAVFAAGAAVFAAGSVVAALSDGIWLLDAARALSGVGAAGVMASGAAILATTFDGPARTRAFALLGTVAGIGLALGPTISGWLAGGYGWRAIFLSNALILALSLLGVPFVTESRAGRRPRVDVKGAVTFVAGLALLTIAVVQGPQAGWGGPGVLVPLAAAAALLVAFTRIERRSPHPVLDLTLVRNRRFLALSLVPVATSFGMVTLLTYLPTYFAGVHGASPQQAGLWMLVMTAPVLIAPPAGGWLLNRGVPARTLVTVAVLLFGLGNAWLAVTDTALPAGPMLLVGVGAGLGFGVGDGLAMSMVEPERAGMAAGFVNTLRIGSEAIVIAVYGSALVSLLQARVGDAELAGRIAAGAASHGHQFTGAFHLVLWAVAVITLAMAAGIHALLRPSAPGQSA</sequence>
<accession>A0ABW4SVA8</accession>
<dbReference type="PANTHER" id="PTHR42718">
    <property type="entry name" value="MAJOR FACILITATOR SUPERFAMILY MULTIDRUG TRANSPORTER MFSC"/>
    <property type="match status" value="1"/>
</dbReference>
<feature type="domain" description="Major facilitator superfamily (MFS) profile" evidence="6">
    <location>
        <begin position="13"/>
        <end position="470"/>
    </location>
</feature>
<dbReference type="InterPro" id="IPR020846">
    <property type="entry name" value="MFS_dom"/>
</dbReference>
<evidence type="ECO:0000256" key="3">
    <source>
        <dbReference type="ARBA" id="ARBA00022989"/>
    </source>
</evidence>
<gene>
    <name evidence="7" type="ORF">ACFSKW_19040</name>
</gene>